<dbReference type="AlphaFoldDB" id="A0A6N3DB89"/>
<feature type="transmembrane region" description="Helical" evidence="1">
    <location>
        <begin position="121"/>
        <end position="143"/>
    </location>
</feature>
<organism evidence="2">
    <name type="scientific">Clostridium paraputrificum</name>
    <dbReference type="NCBI Taxonomy" id="29363"/>
    <lineage>
        <taxon>Bacteria</taxon>
        <taxon>Bacillati</taxon>
        <taxon>Bacillota</taxon>
        <taxon>Clostridia</taxon>
        <taxon>Eubacteriales</taxon>
        <taxon>Clostridiaceae</taxon>
        <taxon>Clostridium</taxon>
    </lineage>
</organism>
<accession>A0A6N3DB89</accession>
<evidence type="ECO:0008006" key="3">
    <source>
        <dbReference type="Google" id="ProtNLM"/>
    </source>
</evidence>
<keyword evidence="1" id="KW-0472">Membrane</keyword>
<keyword evidence="1" id="KW-1133">Transmembrane helix</keyword>
<dbReference type="Pfam" id="PF11667">
    <property type="entry name" value="DUF3267"/>
    <property type="match status" value="1"/>
</dbReference>
<protein>
    <recommendedName>
        <fullName evidence="3">DUF3267 domain-containing protein</fullName>
    </recommendedName>
</protein>
<feature type="transmembrane region" description="Helical" evidence="1">
    <location>
        <begin position="149"/>
        <end position="171"/>
    </location>
</feature>
<gene>
    <name evidence="2" type="ORF">CPLFYP93_01727</name>
</gene>
<name>A0A6N3DB89_9CLOT</name>
<feature type="transmembrane region" description="Helical" evidence="1">
    <location>
        <begin position="58"/>
        <end position="83"/>
    </location>
</feature>
<dbReference type="RefSeq" id="WP_156561069.1">
    <property type="nucleotide sequence ID" value="NZ_CACRTV010000044.1"/>
</dbReference>
<evidence type="ECO:0000256" key="1">
    <source>
        <dbReference type="SAM" id="Phobius"/>
    </source>
</evidence>
<dbReference type="EMBL" id="CACRTV010000044">
    <property type="protein sequence ID" value="VYU22693.1"/>
    <property type="molecule type" value="Genomic_DNA"/>
</dbReference>
<feature type="transmembrane region" description="Helical" evidence="1">
    <location>
        <begin position="28"/>
        <end position="52"/>
    </location>
</feature>
<dbReference type="InterPro" id="IPR021683">
    <property type="entry name" value="DUF3267"/>
</dbReference>
<proteinExistence type="predicted"/>
<evidence type="ECO:0000313" key="2">
    <source>
        <dbReference type="EMBL" id="VYU22693.1"/>
    </source>
</evidence>
<sequence>MNYLMNNYPIVKTKYKFTNIHPISEDKYLIYTFKIFLVLFYPLCFGLGIMMYTYHNKFIHYAFYFLAFLALSLLIVTPLHILIHILAYPGSYNDENLYVGFNKKHLDFFAIYNLPLTRKRLLFSLLLPLLSLSVITLITLIFFSTSMVVYALFCVSVLLSVHDIYDAYLLIKYKDKKENVKYIKIENSIYKTN</sequence>
<reference evidence="2" key="1">
    <citation type="submission" date="2019-11" db="EMBL/GenBank/DDBJ databases">
        <authorList>
            <person name="Feng L."/>
        </authorList>
    </citation>
    <scope>NUCLEOTIDE SEQUENCE</scope>
    <source>
        <strain evidence="2">CParaputrificumLFYP93</strain>
    </source>
</reference>
<keyword evidence="1" id="KW-0812">Transmembrane</keyword>